<proteinExistence type="predicted"/>
<dbReference type="Pfam" id="PF13510">
    <property type="entry name" value="Fer2_4"/>
    <property type="match status" value="1"/>
</dbReference>
<organism evidence="3 4">
    <name type="scientific">Ciceribacter lividus</name>
    <dbReference type="NCBI Taxonomy" id="1197950"/>
    <lineage>
        <taxon>Bacteria</taxon>
        <taxon>Pseudomonadati</taxon>
        <taxon>Pseudomonadota</taxon>
        <taxon>Alphaproteobacteria</taxon>
        <taxon>Hyphomicrobiales</taxon>
        <taxon>Rhizobiaceae</taxon>
        <taxon>Ciceribacter</taxon>
    </lineage>
</organism>
<comment type="caution">
    <text evidence="3">The sequence shown here is derived from an EMBL/GenBank/DDBJ whole genome shotgun (WGS) entry which is preliminary data.</text>
</comment>
<dbReference type="AlphaFoldDB" id="A0A6I7HKH5"/>
<dbReference type="InterPro" id="IPR001041">
    <property type="entry name" value="2Fe-2S_ferredoxin-type"/>
</dbReference>
<gene>
    <name evidence="3" type="ORF">DFR48_108121</name>
</gene>
<evidence type="ECO:0000313" key="4">
    <source>
        <dbReference type="Proteomes" id="UP000252582"/>
    </source>
</evidence>
<dbReference type="EMBL" id="QPIX01000008">
    <property type="protein sequence ID" value="RCW22599.1"/>
    <property type="molecule type" value="Genomic_DNA"/>
</dbReference>
<name>A0A6I7HKH5_9HYPH</name>
<dbReference type="GO" id="GO:0051536">
    <property type="term" value="F:iron-sulfur cluster binding"/>
    <property type="evidence" value="ECO:0007669"/>
    <property type="project" value="InterPro"/>
</dbReference>
<accession>A0A6I7HKH5</accession>
<keyword evidence="1" id="KW-0560">Oxidoreductase</keyword>
<dbReference type="SUPFAM" id="SSF54292">
    <property type="entry name" value="2Fe-2S ferredoxin-like"/>
    <property type="match status" value="1"/>
</dbReference>
<protein>
    <submittedName>
        <fullName evidence="3">2Fe-2S iron-sulfur cluster protein</fullName>
    </submittedName>
</protein>
<feature type="domain" description="2Fe-2S ferredoxin-type" evidence="2">
    <location>
        <begin position="19"/>
        <end position="101"/>
    </location>
</feature>
<reference evidence="3 4" key="1">
    <citation type="submission" date="2018-07" db="EMBL/GenBank/DDBJ databases">
        <title>Genomic Encyclopedia of Type Strains, Phase IV (KMG-IV): sequencing the most valuable type-strain genomes for metagenomic binning, comparative biology and taxonomic classification.</title>
        <authorList>
            <person name="Goeker M."/>
        </authorList>
    </citation>
    <scope>NUCLEOTIDE SEQUENCE [LARGE SCALE GENOMIC DNA]</scope>
    <source>
        <strain evidence="3 4">DSM 25528</strain>
    </source>
</reference>
<sequence length="112" mass="11879">MPSAQKDSTMFRNLLKQDHAITLSVNGKSVAACTDDTVATALLKNGITSFRMTSVSGAARGPYCCMGVCFECLVTIDGETNRQACLVPVTPGMAIETHTDGSQSSKDHGHDR</sequence>
<dbReference type="Gene3D" id="3.10.20.440">
    <property type="entry name" value="2Fe-2S iron-sulphur cluster binding domain, sarcosine oxidase, alpha subunit, N-terminal domain"/>
    <property type="match status" value="1"/>
</dbReference>
<dbReference type="InterPro" id="IPR042204">
    <property type="entry name" value="2Fe-2S-bd_N"/>
</dbReference>
<evidence type="ECO:0000259" key="2">
    <source>
        <dbReference type="PROSITE" id="PS51085"/>
    </source>
</evidence>
<keyword evidence="4" id="KW-1185">Reference proteome</keyword>
<dbReference type="GO" id="GO:0016491">
    <property type="term" value="F:oxidoreductase activity"/>
    <property type="evidence" value="ECO:0007669"/>
    <property type="project" value="UniProtKB-KW"/>
</dbReference>
<evidence type="ECO:0000313" key="3">
    <source>
        <dbReference type="EMBL" id="RCW22599.1"/>
    </source>
</evidence>
<dbReference type="Proteomes" id="UP000252582">
    <property type="component" value="Unassembled WGS sequence"/>
</dbReference>
<evidence type="ECO:0000256" key="1">
    <source>
        <dbReference type="ARBA" id="ARBA00023002"/>
    </source>
</evidence>
<dbReference type="CDD" id="cd00207">
    <property type="entry name" value="fer2"/>
    <property type="match status" value="1"/>
</dbReference>
<dbReference type="PROSITE" id="PS51085">
    <property type="entry name" value="2FE2S_FER_2"/>
    <property type="match status" value="1"/>
</dbReference>
<dbReference type="InterPro" id="IPR036010">
    <property type="entry name" value="2Fe-2S_ferredoxin-like_sf"/>
</dbReference>